<protein>
    <submittedName>
        <fullName evidence="3">Uncharacterized protein</fullName>
    </submittedName>
</protein>
<evidence type="ECO:0000256" key="1">
    <source>
        <dbReference type="SAM" id="MobiDB-lite"/>
    </source>
</evidence>
<sequence length="306" mass="31751">MGGNRQPDYDFIAPRPGSTQDQPPAQAPDRHLPPIPAAPDVPEQGAPGAYAAPDGAPYAQAQAPYAQAPYAQTPQPPQPQPPYPPAAYPPGAYGQAHHPQGRVVPHPYLEPRRSGLPRWAIALIVTPIVLVVAGVGVAVAVPMFQNRQAKAEFAQTTVTLPAMITGLERQETDPSMESQLSGMGLPSGSLGVYGTDDDTMVVIAVKNDEAMVPSDQAKAREEMVKGFSRSSKMRLDLQSGDPGRLGGYLGCAQPAAPGSGSGAGAGTATVCLATDSAALVMMVKATPVTDPAALMQKVRAATVHRA</sequence>
<dbReference type="EMBL" id="JBITLV010000002">
    <property type="protein sequence ID" value="MFI7586993.1"/>
    <property type="molecule type" value="Genomic_DNA"/>
</dbReference>
<keyword evidence="2" id="KW-1133">Transmembrane helix</keyword>
<feature type="compositionally biased region" description="Pro residues" evidence="1">
    <location>
        <begin position="74"/>
        <end position="88"/>
    </location>
</feature>
<keyword evidence="2" id="KW-0812">Transmembrane</keyword>
<dbReference type="RefSeq" id="WP_398277775.1">
    <property type="nucleotide sequence ID" value="NZ_JBITLV010000002.1"/>
</dbReference>
<evidence type="ECO:0000313" key="4">
    <source>
        <dbReference type="Proteomes" id="UP001612915"/>
    </source>
</evidence>
<proteinExistence type="predicted"/>
<keyword evidence="2" id="KW-0472">Membrane</keyword>
<dbReference type="Proteomes" id="UP001612915">
    <property type="component" value="Unassembled WGS sequence"/>
</dbReference>
<reference evidence="3 4" key="1">
    <citation type="submission" date="2024-10" db="EMBL/GenBank/DDBJ databases">
        <title>The Natural Products Discovery Center: Release of the First 8490 Sequenced Strains for Exploring Actinobacteria Biosynthetic Diversity.</title>
        <authorList>
            <person name="Kalkreuter E."/>
            <person name="Kautsar S.A."/>
            <person name="Yang D."/>
            <person name="Bader C.D."/>
            <person name="Teijaro C.N."/>
            <person name="Fluegel L."/>
            <person name="Davis C.M."/>
            <person name="Simpson J.R."/>
            <person name="Lauterbach L."/>
            <person name="Steele A.D."/>
            <person name="Gui C."/>
            <person name="Meng S."/>
            <person name="Li G."/>
            <person name="Viehrig K."/>
            <person name="Ye F."/>
            <person name="Su P."/>
            <person name="Kiefer A.F."/>
            <person name="Nichols A."/>
            <person name="Cepeda A.J."/>
            <person name="Yan W."/>
            <person name="Fan B."/>
            <person name="Jiang Y."/>
            <person name="Adhikari A."/>
            <person name="Zheng C.-J."/>
            <person name="Schuster L."/>
            <person name="Cowan T.M."/>
            <person name="Smanski M.J."/>
            <person name="Chevrette M.G."/>
            <person name="De Carvalho L.P.S."/>
            <person name="Shen B."/>
        </authorList>
    </citation>
    <scope>NUCLEOTIDE SEQUENCE [LARGE SCALE GENOMIC DNA]</scope>
    <source>
        <strain evidence="3 4">NPDC049639</strain>
    </source>
</reference>
<accession>A0ABW8AKU1</accession>
<evidence type="ECO:0000313" key="3">
    <source>
        <dbReference type="EMBL" id="MFI7586993.1"/>
    </source>
</evidence>
<name>A0ABW8AKU1_9ACTN</name>
<evidence type="ECO:0000256" key="2">
    <source>
        <dbReference type="SAM" id="Phobius"/>
    </source>
</evidence>
<feature type="compositionally biased region" description="Low complexity" evidence="1">
    <location>
        <begin position="44"/>
        <end position="73"/>
    </location>
</feature>
<keyword evidence="4" id="KW-1185">Reference proteome</keyword>
<feature type="transmembrane region" description="Helical" evidence="2">
    <location>
        <begin position="119"/>
        <end position="144"/>
    </location>
</feature>
<comment type="caution">
    <text evidence="3">The sequence shown here is derived from an EMBL/GenBank/DDBJ whole genome shotgun (WGS) entry which is preliminary data.</text>
</comment>
<feature type="region of interest" description="Disordered" evidence="1">
    <location>
        <begin position="1"/>
        <end position="106"/>
    </location>
</feature>
<gene>
    <name evidence="3" type="ORF">ACIB24_07955</name>
</gene>
<organism evidence="3 4">
    <name type="scientific">Spongisporangium articulatum</name>
    <dbReference type="NCBI Taxonomy" id="3362603"/>
    <lineage>
        <taxon>Bacteria</taxon>
        <taxon>Bacillati</taxon>
        <taxon>Actinomycetota</taxon>
        <taxon>Actinomycetes</taxon>
        <taxon>Kineosporiales</taxon>
        <taxon>Kineosporiaceae</taxon>
        <taxon>Spongisporangium</taxon>
    </lineage>
</organism>